<dbReference type="EMBL" id="SOCA01000002">
    <property type="protein sequence ID" value="TDU72788.1"/>
    <property type="molecule type" value="Genomic_DNA"/>
</dbReference>
<evidence type="ECO:0000256" key="1">
    <source>
        <dbReference type="PROSITE-ProRule" id="PRU01076"/>
    </source>
</evidence>
<dbReference type="Pfam" id="PF04014">
    <property type="entry name" value="MazE_antitoxin"/>
    <property type="match status" value="1"/>
</dbReference>
<reference evidence="3 4" key="1">
    <citation type="submission" date="2019-03" db="EMBL/GenBank/DDBJ databases">
        <title>Genomic Encyclopedia of Archaeal and Bacterial Type Strains, Phase II (KMG-II): from individual species to whole genera.</title>
        <authorList>
            <person name="Goeker M."/>
        </authorList>
    </citation>
    <scope>NUCLEOTIDE SEQUENCE [LARGE SCALE GENOMIC DNA]</scope>
    <source>
        <strain evidence="3 4">ATCC 25309</strain>
    </source>
</reference>
<name>A0A4R7S5H6_9BACT</name>
<proteinExistence type="predicted"/>
<comment type="caution">
    <text evidence="3">The sequence shown here is derived from an EMBL/GenBank/DDBJ whole genome shotgun (WGS) entry which is preliminary data.</text>
</comment>
<dbReference type="SUPFAM" id="SSF89447">
    <property type="entry name" value="AbrB/MazE/MraZ-like"/>
    <property type="match status" value="1"/>
</dbReference>
<dbReference type="SMART" id="SM00966">
    <property type="entry name" value="SpoVT_AbrB"/>
    <property type="match status" value="1"/>
</dbReference>
<accession>A0A4R7S5H6</accession>
<protein>
    <submittedName>
        <fullName evidence="3">AbrB family looped-hinge helix DNA binding protein</fullName>
    </submittedName>
</protein>
<keyword evidence="1" id="KW-0238">DNA-binding</keyword>
<dbReference type="InterPro" id="IPR007159">
    <property type="entry name" value="SpoVT-AbrB_dom"/>
</dbReference>
<evidence type="ECO:0000259" key="2">
    <source>
        <dbReference type="PROSITE" id="PS51740"/>
    </source>
</evidence>
<dbReference type="PROSITE" id="PS51740">
    <property type="entry name" value="SPOVT_ABRB"/>
    <property type="match status" value="1"/>
</dbReference>
<evidence type="ECO:0000313" key="4">
    <source>
        <dbReference type="Proteomes" id="UP000295662"/>
    </source>
</evidence>
<gene>
    <name evidence="3" type="ORF">EI77_01253</name>
</gene>
<evidence type="ECO:0000313" key="3">
    <source>
        <dbReference type="EMBL" id="TDU72788.1"/>
    </source>
</evidence>
<dbReference type="Gene3D" id="2.10.260.10">
    <property type="match status" value="1"/>
</dbReference>
<keyword evidence="4" id="KW-1185">Reference proteome</keyword>
<dbReference type="AlphaFoldDB" id="A0A4R7S5H6"/>
<dbReference type="InterPro" id="IPR037914">
    <property type="entry name" value="SpoVT-AbrB_sf"/>
</dbReference>
<feature type="domain" description="SpoVT-AbrB" evidence="2">
    <location>
        <begin position="26"/>
        <end position="71"/>
    </location>
</feature>
<dbReference type="GO" id="GO:0003677">
    <property type="term" value="F:DNA binding"/>
    <property type="evidence" value="ECO:0007669"/>
    <property type="project" value="UniProtKB-UniRule"/>
</dbReference>
<sequence length="113" mass="12776">MNHGKRGGRRNGIENGIKNGKVPAMTAVLTLDSSGRLVLPKPFRDKMHLQAGAKLRLDMVGDKLELSQEEEDVKVVRRGKRRVIVGWEGFDAAKAVREMRKDQVERLEAPFRK</sequence>
<organism evidence="3 4">
    <name type="scientific">Prosthecobacter fusiformis</name>
    <dbReference type="NCBI Taxonomy" id="48464"/>
    <lineage>
        <taxon>Bacteria</taxon>
        <taxon>Pseudomonadati</taxon>
        <taxon>Verrucomicrobiota</taxon>
        <taxon>Verrucomicrobiia</taxon>
        <taxon>Verrucomicrobiales</taxon>
        <taxon>Verrucomicrobiaceae</taxon>
        <taxon>Prosthecobacter</taxon>
    </lineage>
</organism>
<dbReference type="Proteomes" id="UP000295662">
    <property type="component" value="Unassembled WGS sequence"/>
</dbReference>